<dbReference type="InterPro" id="IPR050794">
    <property type="entry name" value="CPA2_transporter"/>
</dbReference>
<proteinExistence type="inferred from homology"/>
<keyword evidence="16" id="KW-1185">Reference proteome</keyword>
<dbReference type="GO" id="GO:0012505">
    <property type="term" value="C:endomembrane system"/>
    <property type="evidence" value="ECO:0007669"/>
    <property type="project" value="TreeGrafter"/>
</dbReference>
<keyword evidence="4 11" id="KW-0812">Transmembrane</keyword>
<reference evidence="16" key="1">
    <citation type="submission" date="2013-01" db="EMBL/GenBank/DDBJ databases">
        <title>Draft Genome Sequence of a Mulberry Tree, Morus notabilis C.K. Schneid.</title>
        <authorList>
            <person name="He N."/>
            <person name="Zhao S."/>
        </authorList>
    </citation>
    <scope>NUCLEOTIDE SEQUENCE</scope>
</reference>
<feature type="transmembrane region" description="Helical" evidence="11">
    <location>
        <begin position="78"/>
        <end position="95"/>
    </location>
</feature>
<dbReference type="AlphaFoldDB" id="W9SYW9"/>
<evidence type="ECO:0000256" key="11">
    <source>
        <dbReference type="SAM" id="Phobius"/>
    </source>
</evidence>
<evidence type="ECO:0000256" key="7">
    <source>
        <dbReference type="ARBA" id="ARBA00023065"/>
    </source>
</evidence>
<evidence type="ECO:0000313" key="16">
    <source>
        <dbReference type="Proteomes" id="UP000030645"/>
    </source>
</evidence>
<dbReference type="PANTHER" id="PTHR32468">
    <property type="entry name" value="CATION/H + ANTIPORTER"/>
    <property type="match status" value="1"/>
</dbReference>
<name>W9SYW9_9ROSA</name>
<keyword evidence="8 11" id="KW-0472">Membrane</keyword>
<dbReference type="InterPro" id="IPR057291">
    <property type="entry name" value="CHX17_2nd"/>
</dbReference>
<comment type="subcellular location">
    <subcellularLocation>
        <location evidence="1">Membrane</location>
        <topology evidence="1">Multi-pass membrane protein</topology>
    </subcellularLocation>
</comment>
<evidence type="ECO:0000256" key="6">
    <source>
        <dbReference type="ARBA" id="ARBA00022989"/>
    </source>
</evidence>
<dbReference type="OrthoDB" id="1868135at2759"/>
<dbReference type="InterPro" id="IPR038770">
    <property type="entry name" value="Na+/solute_symporter_sf"/>
</dbReference>
<dbReference type="GO" id="GO:0006885">
    <property type="term" value="P:regulation of pH"/>
    <property type="evidence" value="ECO:0007669"/>
    <property type="project" value="TreeGrafter"/>
</dbReference>
<dbReference type="GO" id="GO:0016020">
    <property type="term" value="C:membrane"/>
    <property type="evidence" value="ECO:0007669"/>
    <property type="project" value="UniProtKB-SubCell"/>
</dbReference>
<gene>
    <name evidence="15" type="ORF">L484_010805</name>
</gene>
<feature type="transmembrane region" description="Helical" evidence="11">
    <location>
        <begin position="107"/>
        <end position="132"/>
    </location>
</feature>
<feature type="transmembrane region" description="Helical" evidence="11">
    <location>
        <begin position="334"/>
        <end position="354"/>
    </location>
</feature>
<dbReference type="InterPro" id="IPR006153">
    <property type="entry name" value="Cation/H_exchanger_TM"/>
</dbReference>
<feature type="transmembrane region" description="Helical" evidence="11">
    <location>
        <begin position="394"/>
        <end position="413"/>
    </location>
</feature>
<evidence type="ECO:0000256" key="10">
    <source>
        <dbReference type="SAM" id="MobiDB-lite"/>
    </source>
</evidence>
<feature type="transmembrane region" description="Helical" evidence="11">
    <location>
        <begin position="425"/>
        <end position="443"/>
    </location>
</feature>
<dbReference type="Gene3D" id="1.20.1530.20">
    <property type="match status" value="1"/>
</dbReference>
<evidence type="ECO:0000313" key="15">
    <source>
        <dbReference type="EMBL" id="EXC33395.1"/>
    </source>
</evidence>
<evidence type="ECO:0000256" key="1">
    <source>
        <dbReference type="ARBA" id="ARBA00004141"/>
    </source>
</evidence>
<dbReference type="Pfam" id="PF23256">
    <property type="entry name" value="CHX17_2nd"/>
    <property type="match status" value="1"/>
</dbReference>
<sequence length="820" mass="90462">MGSNVMEPEDIATYANDRWKDLENLTTICMSFGKVHGQGLFLSNPLDSILPLLLMQFSLASLSILFTFLLLKPLHQSIFVAQTLGGIILGPSLLGRSKTFTAKAFPLRGFILLDLLSAIGFTFYFFLVGVRLDPQILNKIKRKTFAIGTVTVVVPIILTEFFTFVMLTMVNIDIEPFVATFLPVLAQAQCVLGSPTIAVLLTELKIINSEFGRVAMCSSTVSSLLSLIITTSMVLAGQSQHDKYLLTTLIAGSIYTIFIIFIIRPGVIWMLRRNPIGAPMKQSHFIILLVVVLLTGFCSQASGLHLYYGPVILGLTIPSGPPIGSALVEKLEFITYWMFMPFFFVKNGLVIDVFNISLKNYMILQSLGLIAAVGKFVGAFVCSLYYKIPKVDALALGLLMTTQGLLEIGLFKMMKKNKVVNTESFSITCISMLIITGCVTPIIRRLYDPSRRYVVYKRRTMINAKPDSELQVLVCLHDQDNAPPAINLLEALNPTVDSPLEACVLHQVKLVGRAKPLLIPQKLSEKPSSSGPSEGVFNAFRWYEQSNLDIVSVSAYIGVSPYTLMHDDVYVLALEKRTSLVIIPFHNRFNANDASESSQKAALRIMNENVLKKAPCSVAILVDRGLLRPSRTTLGSWSPYRVGVVFLGGDDDREALAIGMRMAEHPNISLTLIRLVGNGNVTGNDMEERRLDNEFLSEFRQAMASNYRVTYIEEVVMDGSGTVAVIRSMENDYQLVLVGRSHDRRSPLLSGLGDCSERSELGAIGEIFVSADTNGNAMILVVQQHNKLENEGSGSRKQSHGDPNSVKDDEEEMPIQGRSA</sequence>
<organism evidence="15 16">
    <name type="scientific">Morus notabilis</name>
    <dbReference type="NCBI Taxonomy" id="981085"/>
    <lineage>
        <taxon>Eukaryota</taxon>
        <taxon>Viridiplantae</taxon>
        <taxon>Streptophyta</taxon>
        <taxon>Embryophyta</taxon>
        <taxon>Tracheophyta</taxon>
        <taxon>Spermatophyta</taxon>
        <taxon>Magnoliopsida</taxon>
        <taxon>eudicotyledons</taxon>
        <taxon>Gunneridae</taxon>
        <taxon>Pentapetalae</taxon>
        <taxon>rosids</taxon>
        <taxon>fabids</taxon>
        <taxon>Rosales</taxon>
        <taxon>Moraceae</taxon>
        <taxon>Moreae</taxon>
        <taxon>Morus</taxon>
    </lineage>
</organism>
<feature type="transmembrane region" description="Helical" evidence="11">
    <location>
        <begin position="366"/>
        <end position="388"/>
    </location>
</feature>
<dbReference type="Proteomes" id="UP000030645">
    <property type="component" value="Unassembled WGS sequence"/>
</dbReference>
<dbReference type="EMBL" id="KE346338">
    <property type="protein sequence ID" value="EXC33395.1"/>
    <property type="molecule type" value="Genomic_DNA"/>
</dbReference>
<feature type="domain" description="Cation/H(+) antiporter C-terminal" evidence="14">
    <location>
        <begin position="642"/>
        <end position="785"/>
    </location>
</feature>
<dbReference type="InterPro" id="IPR057290">
    <property type="entry name" value="CHX17_C"/>
</dbReference>
<evidence type="ECO:0000259" key="14">
    <source>
        <dbReference type="Pfam" id="PF23259"/>
    </source>
</evidence>
<dbReference type="Pfam" id="PF00999">
    <property type="entry name" value="Na_H_Exchanger"/>
    <property type="match status" value="1"/>
</dbReference>
<dbReference type="GO" id="GO:0006813">
    <property type="term" value="P:potassium ion transport"/>
    <property type="evidence" value="ECO:0007669"/>
    <property type="project" value="UniProtKB-KW"/>
</dbReference>
<evidence type="ECO:0000256" key="3">
    <source>
        <dbReference type="ARBA" id="ARBA00022538"/>
    </source>
</evidence>
<evidence type="ECO:0000256" key="5">
    <source>
        <dbReference type="ARBA" id="ARBA00022958"/>
    </source>
</evidence>
<keyword evidence="6 11" id="KW-1133">Transmembrane helix</keyword>
<dbReference type="eggNOG" id="KOG1650">
    <property type="taxonomic scope" value="Eukaryota"/>
</dbReference>
<protein>
    <submittedName>
        <fullName evidence="15">Cation/H(+) antiporter 15</fullName>
    </submittedName>
</protein>
<feature type="transmembrane region" description="Helical" evidence="11">
    <location>
        <begin position="244"/>
        <end position="263"/>
    </location>
</feature>
<dbReference type="KEGG" id="mnt:21394090"/>
<feature type="transmembrane region" description="Helical" evidence="11">
    <location>
        <begin position="181"/>
        <end position="202"/>
    </location>
</feature>
<feature type="transmembrane region" description="Helical" evidence="11">
    <location>
        <begin position="214"/>
        <end position="238"/>
    </location>
</feature>
<evidence type="ECO:0000256" key="4">
    <source>
        <dbReference type="ARBA" id="ARBA00022692"/>
    </source>
</evidence>
<evidence type="ECO:0000256" key="2">
    <source>
        <dbReference type="ARBA" id="ARBA00022448"/>
    </source>
</evidence>
<dbReference type="PANTHER" id="PTHR32468:SF114">
    <property type="entry name" value="CATION_H+ EXCHANGER DOMAIN-CONTAINING PROTEIN"/>
    <property type="match status" value="1"/>
</dbReference>
<keyword evidence="5" id="KW-0630">Potassium</keyword>
<feature type="domain" description="Cation/H+ exchanger transmembrane" evidence="12">
    <location>
        <begin position="63"/>
        <end position="441"/>
    </location>
</feature>
<feature type="region of interest" description="Disordered" evidence="10">
    <location>
        <begin position="787"/>
        <end position="820"/>
    </location>
</feature>
<dbReference type="GO" id="GO:1902600">
    <property type="term" value="P:proton transmembrane transport"/>
    <property type="evidence" value="ECO:0007669"/>
    <property type="project" value="InterPro"/>
</dbReference>
<evidence type="ECO:0000259" key="13">
    <source>
        <dbReference type="Pfam" id="PF23256"/>
    </source>
</evidence>
<keyword evidence="2" id="KW-0813">Transport</keyword>
<dbReference type="Pfam" id="PF23259">
    <property type="entry name" value="CHX17_C"/>
    <property type="match status" value="1"/>
</dbReference>
<dbReference type="GO" id="GO:0015297">
    <property type="term" value="F:antiporter activity"/>
    <property type="evidence" value="ECO:0007669"/>
    <property type="project" value="InterPro"/>
</dbReference>
<feature type="transmembrane region" description="Helical" evidence="11">
    <location>
        <begin position="284"/>
        <end position="308"/>
    </location>
</feature>
<feature type="transmembrane region" description="Helical" evidence="11">
    <location>
        <begin position="49"/>
        <end position="71"/>
    </location>
</feature>
<keyword evidence="3" id="KW-0633">Potassium transport</keyword>
<evidence type="ECO:0000256" key="9">
    <source>
        <dbReference type="ARBA" id="ARBA00038341"/>
    </source>
</evidence>
<evidence type="ECO:0000256" key="8">
    <source>
        <dbReference type="ARBA" id="ARBA00023136"/>
    </source>
</evidence>
<feature type="transmembrane region" description="Helical" evidence="11">
    <location>
        <begin position="144"/>
        <end position="169"/>
    </location>
</feature>
<feature type="domain" description="Cation/H(+) antiporter central" evidence="13">
    <location>
        <begin position="539"/>
        <end position="631"/>
    </location>
</feature>
<evidence type="ECO:0000259" key="12">
    <source>
        <dbReference type="Pfam" id="PF00999"/>
    </source>
</evidence>
<keyword evidence="7" id="KW-0406">Ion transport</keyword>
<comment type="similarity">
    <text evidence="9">Belongs to the monovalent cation:proton antiporter 2 (CPA2) transporter (TC 2.A.37) family. CHX (TC 2.A.37.4) subfamily.</text>
</comment>
<accession>W9SYW9</accession>